<dbReference type="Proteomes" id="UP000694920">
    <property type="component" value="Unplaced"/>
</dbReference>
<evidence type="ECO:0000256" key="2">
    <source>
        <dbReference type="ARBA" id="ARBA00015736"/>
    </source>
</evidence>
<gene>
    <name evidence="6" type="primary">LOC107264968</name>
</gene>
<evidence type="ECO:0000313" key="6">
    <source>
        <dbReference type="RefSeq" id="XP_015589306.1"/>
    </source>
</evidence>
<dbReference type="GO" id="GO:0007030">
    <property type="term" value="P:Golgi organization"/>
    <property type="evidence" value="ECO:0007669"/>
    <property type="project" value="TreeGrafter"/>
</dbReference>
<keyword evidence="3" id="KW-0519">Myristate</keyword>
<evidence type="ECO:0000256" key="3">
    <source>
        <dbReference type="ARBA" id="ARBA00022707"/>
    </source>
</evidence>
<evidence type="ECO:0000313" key="5">
    <source>
        <dbReference type="Proteomes" id="UP000694920"/>
    </source>
</evidence>
<accession>A0AAJ7BMY8</accession>
<reference evidence="6" key="1">
    <citation type="submission" date="2025-08" db="UniProtKB">
        <authorList>
            <consortium name="RefSeq"/>
        </authorList>
    </citation>
    <scope>IDENTIFICATION</scope>
</reference>
<keyword evidence="4" id="KW-0449">Lipoprotein</keyword>
<dbReference type="PANTHER" id="PTHR12895">
    <property type="entry name" value="DYMECLIN"/>
    <property type="match status" value="1"/>
</dbReference>
<protein>
    <recommendedName>
        <fullName evidence="2">Dymeclin</fullName>
    </recommendedName>
</protein>
<keyword evidence="5" id="KW-1185">Reference proteome</keyword>
<evidence type="ECO:0000256" key="4">
    <source>
        <dbReference type="ARBA" id="ARBA00023288"/>
    </source>
</evidence>
<dbReference type="PANTHER" id="PTHR12895:SF9">
    <property type="entry name" value="DYMECLIN"/>
    <property type="match status" value="1"/>
</dbReference>
<evidence type="ECO:0000256" key="1">
    <source>
        <dbReference type="ARBA" id="ARBA00010603"/>
    </source>
</evidence>
<sequence length="126" mass="14305">MGIGSGLKNFQVASHGYIDQDKKKRDMETPLASQSLLLLLVLTNHCTATSNPYRDALFTFTDMEDGDPMTPTKAITTFQFNLHKLYATICKIPSTDQVTLLLYMLLHRNPNVKKYIMKRPDINLLV</sequence>
<name>A0AAJ7BMY8_CEPCN</name>
<dbReference type="AlphaFoldDB" id="A0AAJ7BMY8"/>
<dbReference type="RefSeq" id="XP_015589306.1">
    <property type="nucleotide sequence ID" value="XM_015733820.2"/>
</dbReference>
<dbReference type="GeneID" id="107264968"/>
<comment type="similarity">
    <text evidence="1">Belongs to the dymeclin family.</text>
</comment>
<proteinExistence type="inferred from homology"/>
<dbReference type="Pfam" id="PF09742">
    <property type="entry name" value="Dymeclin"/>
    <property type="match status" value="1"/>
</dbReference>
<dbReference type="KEGG" id="ccin:107264968"/>
<dbReference type="InterPro" id="IPR019142">
    <property type="entry name" value="Dymeclin"/>
</dbReference>
<dbReference type="GO" id="GO:0005794">
    <property type="term" value="C:Golgi apparatus"/>
    <property type="evidence" value="ECO:0007669"/>
    <property type="project" value="TreeGrafter"/>
</dbReference>
<organism evidence="5 6">
    <name type="scientific">Cephus cinctus</name>
    <name type="common">Wheat stem sawfly</name>
    <dbReference type="NCBI Taxonomy" id="211228"/>
    <lineage>
        <taxon>Eukaryota</taxon>
        <taxon>Metazoa</taxon>
        <taxon>Ecdysozoa</taxon>
        <taxon>Arthropoda</taxon>
        <taxon>Hexapoda</taxon>
        <taxon>Insecta</taxon>
        <taxon>Pterygota</taxon>
        <taxon>Neoptera</taxon>
        <taxon>Endopterygota</taxon>
        <taxon>Hymenoptera</taxon>
        <taxon>Cephoidea</taxon>
        <taxon>Cephidae</taxon>
        <taxon>Cephus</taxon>
    </lineage>
</organism>